<keyword evidence="1 2" id="KW-0175">Coiled coil</keyword>
<feature type="compositionally biased region" description="Basic and acidic residues" evidence="3">
    <location>
        <begin position="275"/>
        <end position="294"/>
    </location>
</feature>
<proteinExistence type="predicted"/>
<feature type="compositionally biased region" description="Pro residues" evidence="3">
    <location>
        <begin position="946"/>
        <end position="956"/>
    </location>
</feature>
<organism evidence="4 5">
    <name type="scientific">Tritrichomonas musculus</name>
    <dbReference type="NCBI Taxonomy" id="1915356"/>
    <lineage>
        <taxon>Eukaryota</taxon>
        <taxon>Metamonada</taxon>
        <taxon>Parabasalia</taxon>
        <taxon>Tritrichomonadida</taxon>
        <taxon>Tritrichomonadidae</taxon>
        <taxon>Tritrichomonas</taxon>
    </lineage>
</organism>
<feature type="region of interest" description="Disordered" evidence="3">
    <location>
        <begin position="275"/>
        <end position="300"/>
    </location>
</feature>
<dbReference type="InterPro" id="IPR033290">
    <property type="entry name" value="CCDC39"/>
</dbReference>
<feature type="region of interest" description="Disordered" evidence="3">
    <location>
        <begin position="905"/>
        <end position="956"/>
    </location>
</feature>
<feature type="coiled-coil region" evidence="2">
    <location>
        <begin position="366"/>
        <end position="442"/>
    </location>
</feature>
<feature type="coiled-coil region" evidence="2">
    <location>
        <begin position="599"/>
        <end position="640"/>
    </location>
</feature>
<dbReference type="Proteomes" id="UP001470230">
    <property type="component" value="Unassembled WGS sequence"/>
</dbReference>
<evidence type="ECO:0000313" key="5">
    <source>
        <dbReference type="Proteomes" id="UP001470230"/>
    </source>
</evidence>
<comment type="caution">
    <text evidence="4">The sequence shown here is derived from an EMBL/GenBank/DDBJ whole genome shotgun (WGS) entry which is preliminary data.</text>
</comment>
<dbReference type="EMBL" id="JAPFFF010000037">
    <property type="protein sequence ID" value="KAK8842655.1"/>
    <property type="molecule type" value="Genomic_DNA"/>
</dbReference>
<gene>
    <name evidence="4" type="ORF">M9Y10_025515</name>
</gene>
<reference evidence="4 5" key="1">
    <citation type="submission" date="2024-04" db="EMBL/GenBank/DDBJ databases">
        <title>Tritrichomonas musculus Genome.</title>
        <authorList>
            <person name="Alves-Ferreira E."/>
            <person name="Grigg M."/>
            <person name="Lorenzi H."/>
            <person name="Galac M."/>
        </authorList>
    </citation>
    <scope>NUCLEOTIDE SEQUENCE [LARGE SCALE GENOMIC DNA]</scope>
    <source>
        <strain evidence="4 5">EAF2021</strain>
    </source>
</reference>
<evidence type="ECO:0000313" key="4">
    <source>
        <dbReference type="EMBL" id="KAK8842655.1"/>
    </source>
</evidence>
<dbReference type="PANTHER" id="PTHR18962:SF0">
    <property type="entry name" value="COILED-COIL DOMAIN-CONTAINING PROTEIN 39"/>
    <property type="match status" value="1"/>
</dbReference>
<dbReference type="PANTHER" id="PTHR18962">
    <property type="entry name" value="COILED-COIL DOMAIN-CONTAINING PROTEIN 39"/>
    <property type="match status" value="1"/>
</dbReference>
<sequence length="956" mass="110447">MTNQVINLYDELPDFANKENRNIHSAIIKKNAELKTLQSECSDLQSRVSNLSQHLNSIKIEIGTSQDLLSAKVRQTEEEKHLQQLCDREQGKIASELSKLKEQTEYINAKVDAVQYKTNISQKRISEFNEESKENQQELEQWITIARQKEEDYLVLQQYHKEDEKQIRTLLSDIEKATSLIESKKAELDQEITATRALQIELNITAEHFRKMHEERSKLLSQWEQTLQQMQNLNESIEKMTNDYESRKSSVIELQDLITEQGKVLEAAELSNQDLDRQAESKENEISQKSKEYESESISLSNFTEKVESQRHQLEKIDGDCRYYQGEINNYKERIAQEKARKEGFLVRLQGAQAGRINNEGIPAELNELNDLLKKSEDELSSIESRVDDEKNQILKLTQEIYETRKNEKKMIDEIQSSQIYSKNLNSKLKDIDKELQKQLEQLYGTNMQIQQMERKIGRQNGERSEEEKIEIQLQINELQKIYDEKLSSDETLQKQLDKLNTDLNQAKKKKEELEKVKNDLAVKFNELRLDQETIEKSIVQARSQKETVLVQLNMLKLQVEKLSSQLASKSDEQISSEKQKQLIQFSMMERIGEIDDHLAALRTQLKTEEEARHTAQIDLNEMKKQRDLLQTRYESMIGQIGEFEIVEKNKNSEDKDGCGEIIQPCYIIQFAKERDEVNLKGDQLEEELKIAIKELRGLEKAMEKLTGKSISPSKMIEVLNNSGKITNNEKKTLLEEQIEVARQKLSARKEEAQIAISDRQKTEELYEYQQKMITELQNEINQLKPVVEKINFENKELNDDLKKATFIFTKNKDEQRKKALNNQSDVTELKYPATVTEMNVEYRILRSIVDNAVNELSNLVKNNREIEQNVSEGLAKIGILTKLNTSQKVASNSPVKNATIVKPKTPTSIASSRSNSSIAAHSPVLNKRVTGQKVPNISKLASKPLKPPHIGPVNK</sequence>
<name>A0ABR2H8W4_9EUKA</name>
<feature type="compositionally biased region" description="Low complexity" evidence="3">
    <location>
        <begin position="909"/>
        <end position="923"/>
    </location>
</feature>
<feature type="coiled-coil region" evidence="2">
    <location>
        <begin position="27"/>
        <end position="54"/>
    </location>
</feature>
<protein>
    <submittedName>
        <fullName evidence="4">Coiled-coil domain-containing protein 39</fullName>
    </submittedName>
</protein>
<evidence type="ECO:0000256" key="1">
    <source>
        <dbReference type="ARBA" id="ARBA00023054"/>
    </source>
</evidence>
<evidence type="ECO:0000256" key="2">
    <source>
        <dbReference type="SAM" id="Coils"/>
    </source>
</evidence>
<evidence type="ECO:0000256" key="3">
    <source>
        <dbReference type="SAM" id="MobiDB-lite"/>
    </source>
</evidence>
<feature type="coiled-coil region" evidence="2">
    <location>
        <begin position="675"/>
        <end position="780"/>
    </location>
</feature>
<feature type="coiled-coil region" evidence="2">
    <location>
        <begin position="490"/>
        <end position="573"/>
    </location>
</feature>
<keyword evidence="5" id="KW-1185">Reference proteome</keyword>
<accession>A0ABR2H8W4</accession>
<dbReference type="Pfam" id="PF24161">
    <property type="entry name" value="CCDC39"/>
    <property type="match status" value="1"/>
</dbReference>